<dbReference type="AlphaFoldDB" id="A0A1M6WEQ9"/>
<sequence>MPDPHPPLEGTVAAIHAALAEPGVHCRPTGGGGHVIEFTETALVAFVADQRAAAWDAALATTTPTGQDTGDGETTSAVEQAVVDLLRNGPRARGEIDRAVMDGAGCARATVSRALDALTRRGTLAPLPGRKGWHLTCQAEHSSAATAVLEALGSQGPMTTTALRQMLTGRPGCGATSVDEALKALSDKGVIAKAHDSRKAPWALT</sequence>
<dbReference type="EMBL" id="FQZK01000043">
    <property type="protein sequence ID" value="SHK92242.1"/>
    <property type="molecule type" value="Genomic_DNA"/>
</dbReference>
<protein>
    <submittedName>
        <fullName evidence="1">Uncharacterized protein</fullName>
    </submittedName>
</protein>
<keyword evidence="2" id="KW-1185">Reference proteome</keyword>
<gene>
    <name evidence="1" type="ORF">SAMN05421803_1438</name>
</gene>
<accession>A0A1M6WEQ9</accession>
<dbReference type="STRING" id="758803.SAMN05421803_1438"/>
<dbReference type="RefSeq" id="WP_073384339.1">
    <property type="nucleotide sequence ID" value="NZ_FQZK01000043.1"/>
</dbReference>
<dbReference type="Proteomes" id="UP000184452">
    <property type="component" value="Unassembled WGS sequence"/>
</dbReference>
<name>A0A1M6WEQ9_9ACTN</name>
<organism evidence="1 2">
    <name type="scientific">Nocardiopsis flavescens</name>
    <dbReference type="NCBI Taxonomy" id="758803"/>
    <lineage>
        <taxon>Bacteria</taxon>
        <taxon>Bacillati</taxon>
        <taxon>Actinomycetota</taxon>
        <taxon>Actinomycetes</taxon>
        <taxon>Streptosporangiales</taxon>
        <taxon>Nocardiopsidaceae</taxon>
        <taxon>Nocardiopsis</taxon>
    </lineage>
</organism>
<evidence type="ECO:0000313" key="1">
    <source>
        <dbReference type="EMBL" id="SHK92242.1"/>
    </source>
</evidence>
<evidence type="ECO:0000313" key="2">
    <source>
        <dbReference type="Proteomes" id="UP000184452"/>
    </source>
</evidence>
<proteinExistence type="predicted"/>
<reference evidence="1 2" key="1">
    <citation type="submission" date="2016-11" db="EMBL/GenBank/DDBJ databases">
        <authorList>
            <person name="Jaros S."/>
            <person name="Januszkiewicz K."/>
            <person name="Wedrychowicz H."/>
        </authorList>
    </citation>
    <scope>NUCLEOTIDE SEQUENCE [LARGE SCALE GENOMIC DNA]</scope>
    <source>
        <strain evidence="1 2">CGMCC 4.5723</strain>
    </source>
</reference>